<evidence type="ECO:0000313" key="2">
    <source>
        <dbReference type="Proteomes" id="UP001500190"/>
    </source>
</evidence>
<protein>
    <submittedName>
        <fullName evidence="1">Uncharacterized protein</fullName>
    </submittedName>
</protein>
<sequence>MTDTSDSTVVEMIAELAPIWLPGCVVDVAQRTVEVGWGRGALQMSAVVGVGEIVDRCLQLPTARWAEQIEAWLHAVVAEGELATEEHRFGDVAERQRAVLVQRGWSARTAGPVADALIPFGDHFEVVVFVGTGDQFRRLTVVRRSMLGLGDPDVPSPVQLSLAAISDLRPEQQNGISVLRRDGDPLVSMAVVDRDNLLPEASLGAGVLIGVPRLSEVLYCAADAGQEPPDTLAGMVAESYRSATDQCSPDLYWLQGDQMVQVPVTLGTPPTALVPAALKPQPRRTWLRHLFSRQSGDLGG</sequence>
<proteinExistence type="predicted"/>
<accession>A0ABN2E4S7</accession>
<reference evidence="1 2" key="1">
    <citation type="journal article" date="2019" name="Int. J. Syst. Evol. Microbiol.">
        <title>The Global Catalogue of Microorganisms (GCM) 10K type strain sequencing project: providing services to taxonomists for standard genome sequencing and annotation.</title>
        <authorList>
            <consortium name="The Broad Institute Genomics Platform"/>
            <consortium name="The Broad Institute Genome Sequencing Center for Infectious Disease"/>
            <person name="Wu L."/>
            <person name="Ma J."/>
        </authorList>
    </citation>
    <scope>NUCLEOTIDE SEQUENCE [LARGE SCALE GENOMIC DNA]</scope>
    <source>
        <strain evidence="1 2">JCM 14304</strain>
    </source>
</reference>
<organism evidence="1 2">
    <name type="scientific">Kribbella karoonensis</name>
    <dbReference type="NCBI Taxonomy" id="324851"/>
    <lineage>
        <taxon>Bacteria</taxon>
        <taxon>Bacillati</taxon>
        <taxon>Actinomycetota</taxon>
        <taxon>Actinomycetes</taxon>
        <taxon>Propionibacteriales</taxon>
        <taxon>Kribbellaceae</taxon>
        <taxon>Kribbella</taxon>
    </lineage>
</organism>
<comment type="caution">
    <text evidence="1">The sequence shown here is derived from an EMBL/GenBank/DDBJ whole genome shotgun (WGS) entry which is preliminary data.</text>
</comment>
<gene>
    <name evidence="1" type="ORF">GCM10009742_48120</name>
</gene>
<dbReference type="EMBL" id="BAAAND010000008">
    <property type="protein sequence ID" value="GAA1595689.1"/>
    <property type="molecule type" value="Genomic_DNA"/>
</dbReference>
<evidence type="ECO:0000313" key="1">
    <source>
        <dbReference type="EMBL" id="GAA1595689.1"/>
    </source>
</evidence>
<dbReference type="Proteomes" id="UP001500190">
    <property type="component" value="Unassembled WGS sequence"/>
</dbReference>
<keyword evidence="2" id="KW-1185">Reference proteome</keyword>
<name>A0ABN2E4S7_9ACTN</name>